<dbReference type="RefSeq" id="WP_135191004.1">
    <property type="nucleotide sequence ID" value="NZ_SPUM01000118.1"/>
</dbReference>
<protein>
    <submittedName>
        <fullName evidence="3">Pilus assembly protein</fullName>
    </submittedName>
</protein>
<evidence type="ECO:0000259" key="2">
    <source>
        <dbReference type="Pfam" id="PF07811"/>
    </source>
</evidence>
<sequence>MQNTNLRVALLRRAPISRQGGGAAVEFAIVAILFFTLVFGIIELCRIMYMYNTLAEVTRSAATAAANISFKKPTELARVRQKAIFQDSPGFLPFGAPITDKNIRIDYLSLPTQSSGSVTPTPISTSALPGCPARNRQNCLENQYGASCIRLVQARVCSDDSSTSDCKPVEYQMLFPLVKLGVYLPISSTIVRAETLGYSAGDALCD</sequence>
<name>A0A4Y9SYR5_9BURK</name>
<evidence type="ECO:0000313" key="4">
    <source>
        <dbReference type="Proteomes" id="UP000297258"/>
    </source>
</evidence>
<dbReference type="Proteomes" id="UP000297258">
    <property type="component" value="Unassembled WGS sequence"/>
</dbReference>
<gene>
    <name evidence="3" type="ORF">E4O92_17830</name>
</gene>
<keyword evidence="1" id="KW-0812">Transmembrane</keyword>
<proteinExistence type="predicted"/>
<reference evidence="3 4" key="1">
    <citation type="submission" date="2019-03" db="EMBL/GenBank/DDBJ databases">
        <title>Draft genome of Massilia hortus sp. nov., a novel bacterial species of the Oxalobacteraceae family.</title>
        <authorList>
            <person name="Peta V."/>
            <person name="Raths R."/>
            <person name="Bucking H."/>
        </authorList>
    </citation>
    <scope>NUCLEOTIDE SEQUENCE [LARGE SCALE GENOMIC DNA]</scope>
    <source>
        <strain evidence="3 4">ONC3</strain>
    </source>
</reference>
<evidence type="ECO:0000256" key="1">
    <source>
        <dbReference type="SAM" id="Phobius"/>
    </source>
</evidence>
<organism evidence="3 4">
    <name type="scientific">Massilia horti</name>
    <dbReference type="NCBI Taxonomy" id="2562153"/>
    <lineage>
        <taxon>Bacteria</taxon>
        <taxon>Pseudomonadati</taxon>
        <taxon>Pseudomonadota</taxon>
        <taxon>Betaproteobacteria</taxon>
        <taxon>Burkholderiales</taxon>
        <taxon>Oxalobacteraceae</taxon>
        <taxon>Telluria group</taxon>
        <taxon>Massilia</taxon>
    </lineage>
</organism>
<comment type="caution">
    <text evidence="3">The sequence shown here is derived from an EMBL/GenBank/DDBJ whole genome shotgun (WGS) entry which is preliminary data.</text>
</comment>
<dbReference type="Pfam" id="PF07811">
    <property type="entry name" value="TadE"/>
    <property type="match status" value="1"/>
</dbReference>
<feature type="transmembrane region" description="Helical" evidence="1">
    <location>
        <begin position="21"/>
        <end position="42"/>
    </location>
</feature>
<dbReference type="InterPro" id="IPR012495">
    <property type="entry name" value="TadE-like_dom"/>
</dbReference>
<dbReference type="EMBL" id="SPUM01000118">
    <property type="protein sequence ID" value="TFW29876.1"/>
    <property type="molecule type" value="Genomic_DNA"/>
</dbReference>
<keyword evidence="1" id="KW-0472">Membrane</keyword>
<accession>A0A4Y9SYR5</accession>
<evidence type="ECO:0000313" key="3">
    <source>
        <dbReference type="EMBL" id="TFW29876.1"/>
    </source>
</evidence>
<keyword evidence="4" id="KW-1185">Reference proteome</keyword>
<dbReference type="OrthoDB" id="8708482at2"/>
<dbReference type="AlphaFoldDB" id="A0A4Y9SYR5"/>
<keyword evidence="1" id="KW-1133">Transmembrane helix</keyword>
<feature type="domain" description="TadE-like" evidence="2">
    <location>
        <begin position="21"/>
        <end position="62"/>
    </location>
</feature>